<dbReference type="PANTHER" id="PTHR43069">
    <property type="entry name" value="FUMARYLACETOACETASE"/>
    <property type="match status" value="1"/>
</dbReference>
<dbReference type="InterPro" id="IPR005959">
    <property type="entry name" value="Fumarylacetoacetase"/>
</dbReference>
<dbReference type="GO" id="GO:1902000">
    <property type="term" value="P:homogentisate catabolic process"/>
    <property type="evidence" value="ECO:0007669"/>
    <property type="project" value="TreeGrafter"/>
</dbReference>
<keyword evidence="5" id="KW-0106">Calcium</keyword>
<protein>
    <recommendedName>
        <fullName evidence="3 5">Fumarylacetoacetase</fullName>
        <ecNumber evidence="5">3.7.1.2</ecNumber>
    </recommendedName>
    <alternativeName>
        <fullName evidence="5">Fumarylacetoacetate hydrolase</fullName>
    </alternativeName>
</protein>
<feature type="domain" description="Fumarylacetoacetase-like C-terminal" evidence="6">
    <location>
        <begin position="24"/>
        <end position="139"/>
    </location>
</feature>
<comment type="similarity">
    <text evidence="2 5">Belongs to the FAH family.</text>
</comment>
<evidence type="ECO:0000256" key="4">
    <source>
        <dbReference type="PIRSR" id="PIRSR605959-2"/>
    </source>
</evidence>
<evidence type="ECO:0000256" key="3">
    <source>
        <dbReference type="ARBA" id="ARBA00014741"/>
    </source>
</evidence>
<name>A0AAN9UYP8_9ORTH</name>
<keyword evidence="5" id="KW-0585">Phenylalanine catabolism</keyword>
<dbReference type="InterPro" id="IPR011234">
    <property type="entry name" value="Fumarylacetoacetase-like_C"/>
</dbReference>
<comment type="pathway">
    <text evidence="5">Amino-acid degradation; L-phenylalanine degradation; acetoacetate and fumarate from L-phenylalanine: step 6/6.</text>
</comment>
<dbReference type="EMBL" id="JAZDUA010001310">
    <property type="protein sequence ID" value="KAK7788306.1"/>
    <property type="molecule type" value="Genomic_DNA"/>
</dbReference>
<dbReference type="InterPro" id="IPR036663">
    <property type="entry name" value="Fumarylacetoacetase_C_sf"/>
</dbReference>
<evidence type="ECO:0000313" key="8">
    <source>
        <dbReference type="Proteomes" id="UP001378592"/>
    </source>
</evidence>
<dbReference type="GO" id="GO:0046872">
    <property type="term" value="F:metal ion binding"/>
    <property type="evidence" value="ECO:0007669"/>
    <property type="project" value="UniProtKB-UniRule"/>
</dbReference>
<reference evidence="7 8" key="1">
    <citation type="submission" date="2024-03" db="EMBL/GenBank/DDBJ databases">
        <title>The genome assembly and annotation of the cricket Gryllus longicercus Weissman &amp; Gray.</title>
        <authorList>
            <person name="Szrajer S."/>
            <person name="Gray D."/>
            <person name="Ylla G."/>
        </authorList>
    </citation>
    <scope>NUCLEOTIDE SEQUENCE [LARGE SCALE GENOMIC DNA]</scope>
    <source>
        <strain evidence="7">DAG 2021-001</strain>
        <tissue evidence="7">Whole body minus gut</tissue>
    </source>
</reference>
<proteinExistence type="inferred from homology"/>
<keyword evidence="5" id="KW-0460">Magnesium</keyword>
<gene>
    <name evidence="7" type="ORF">R5R35_006420</name>
</gene>
<dbReference type="SUPFAM" id="SSF56529">
    <property type="entry name" value="FAH"/>
    <property type="match status" value="1"/>
</dbReference>
<comment type="caution">
    <text evidence="7">The sequence shown here is derived from an EMBL/GenBank/DDBJ whole genome shotgun (WGS) entry which is preliminary data.</text>
</comment>
<dbReference type="AlphaFoldDB" id="A0AAN9UYP8"/>
<dbReference type="Gene3D" id="3.90.850.10">
    <property type="entry name" value="Fumarylacetoacetase-like, C-terminal domain"/>
    <property type="match status" value="1"/>
</dbReference>
<keyword evidence="5" id="KW-0828">Tyrosine catabolism</keyword>
<dbReference type="PANTHER" id="PTHR43069:SF2">
    <property type="entry name" value="FUMARYLACETOACETASE"/>
    <property type="match status" value="1"/>
</dbReference>
<sequence length="146" mass="16058">MANPEQQPQPLPYLRHQDPFNFDIDLRVALRPAEGGEPITVCSTNFSELYWTFKQMVAHHTVTGCNLNPGDLLASGTISGRVAHSYGSMLELSWKGTNPVFLRDNLHRKFLEDGDEVIITGACRGDGFRVGFGECTGRVLPALPSA</sequence>
<dbReference type="Proteomes" id="UP001378592">
    <property type="component" value="Unassembled WGS sequence"/>
</dbReference>
<dbReference type="GO" id="GO:0006559">
    <property type="term" value="P:L-phenylalanine catabolic process"/>
    <property type="evidence" value="ECO:0007669"/>
    <property type="project" value="UniProtKB-UniRule"/>
</dbReference>
<dbReference type="GO" id="GO:0006572">
    <property type="term" value="P:L-tyrosine catabolic process"/>
    <property type="evidence" value="ECO:0007669"/>
    <property type="project" value="UniProtKB-UniRule"/>
</dbReference>
<keyword evidence="5" id="KW-0378">Hydrolase</keyword>
<keyword evidence="8" id="KW-1185">Reference proteome</keyword>
<dbReference type="Pfam" id="PF01557">
    <property type="entry name" value="FAA_hydrolase"/>
    <property type="match status" value="1"/>
</dbReference>
<evidence type="ECO:0000256" key="1">
    <source>
        <dbReference type="ARBA" id="ARBA00000353"/>
    </source>
</evidence>
<comment type="catalytic activity">
    <reaction evidence="1 5">
        <text>4-fumarylacetoacetate + H2O = acetoacetate + fumarate + H(+)</text>
        <dbReference type="Rhea" id="RHEA:10244"/>
        <dbReference type="ChEBI" id="CHEBI:13705"/>
        <dbReference type="ChEBI" id="CHEBI:15377"/>
        <dbReference type="ChEBI" id="CHEBI:15378"/>
        <dbReference type="ChEBI" id="CHEBI:18034"/>
        <dbReference type="ChEBI" id="CHEBI:29806"/>
        <dbReference type="EC" id="3.7.1.2"/>
    </reaction>
</comment>
<evidence type="ECO:0000256" key="5">
    <source>
        <dbReference type="RuleBase" id="RU366008"/>
    </source>
</evidence>
<keyword evidence="5" id="KW-0479">Metal-binding</keyword>
<comment type="cofactor">
    <cofactor evidence="5">
        <name>Mg(2+)</name>
        <dbReference type="ChEBI" id="CHEBI:18420"/>
    </cofactor>
    <cofactor evidence="5">
        <name>Ca(2+)</name>
        <dbReference type="ChEBI" id="CHEBI:29108"/>
    </cofactor>
</comment>
<dbReference type="GO" id="GO:0004334">
    <property type="term" value="F:fumarylacetoacetase activity"/>
    <property type="evidence" value="ECO:0007669"/>
    <property type="project" value="UniProtKB-UniRule"/>
</dbReference>
<evidence type="ECO:0000259" key="6">
    <source>
        <dbReference type="Pfam" id="PF01557"/>
    </source>
</evidence>
<organism evidence="7 8">
    <name type="scientific">Gryllus longicercus</name>
    <dbReference type="NCBI Taxonomy" id="2509291"/>
    <lineage>
        <taxon>Eukaryota</taxon>
        <taxon>Metazoa</taxon>
        <taxon>Ecdysozoa</taxon>
        <taxon>Arthropoda</taxon>
        <taxon>Hexapoda</taxon>
        <taxon>Insecta</taxon>
        <taxon>Pterygota</taxon>
        <taxon>Neoptera</taxon>
        <taxon>Polyneoptera</taxon>
        <taxon>Orthoptera</taxon>
        <taxon>Ensifera</taxon>
        <taxon>Gryllidea</taxon>
        <taxon>Grylloidea</taxon>
        <taxon>Gryllidae</taxon>
        <taxon>Gryllinae</taxon>
        <taxon>Gryllus</taxon>
    </lineage>
</organism>
<feature type="binding site" evidence="4">
    <location>
        <position position="77"/>
    </location>
    <ligand>
        <name>substrate</name>
    </ligand>
</feature>
<evidence type="ECO:0000256" key="2">
    <source>
        <dbReference type="ARBA" id="ARBA00010211"/>
    </source>
</evidence>
<evidence type="ECO:0000313" key="7">
    <source>
        <dbReference type="EMBL" id="KAK7788306.1"/>
    </source>
</evidence>
<accession>A0AAN9UYP8</accession>
<dbReference type="EC" id="3.7.1.2" evidence="5"/>